<sequence length="347" mass="38640">MNSPVMSALTFSIAILCVVGISSMESALSPIYGRSGGDRVTLVVDVDHTLTKLLPCAARWHEAEHGTKINVEEIASSTWTSVWGDGDADTKTHKFYESKQFETELEAVAGALEVLKPLRKHFSLLAITDRPRFVEKQTREWLDRHFSGVFDKLVFVDEDKPEHLVARKKELYDELKVKIAVGSDTAALTEAAEHVGHVIVVGSVPWSKAATESRSGLVQVSEWSAVKETFDQLIKELQLKPLEKVFPGPRLARYTDDLVTVSTRKPAVFYANIINSKFTVQKQETVRLQASEAAITTAVQAAEILRTQNNAITTKISTRYALNRPKDRGGYRVPKLELVLQRVARKA</sequence>
<proteinExistence type="predicted"/>
<dbReference type="SUPFAM" id="SSF82704">
    <property type="entry name" value="AlbA-like"/>
    <property type="match status" value="1"/>
</dbReference>
<dbReference type="AlphaFoldDB" id="A0AAD9LQP3"/>
<feature type="chain" id="PRO_5041978315" description="DNA/RNA-binding protein Alba-like domain-containing protein" evidence="2">
    <location>
        <begin position="21"/>
        <end position="347"/>
    </location>
</feature>
<dbReference type="PANTHER" id="PTHR35134">
    <property type="entry name" value="NUCLEOTIDASE YQFW-RELATED"/>
    <property type="match status" value="1"/>
</dbReference>
<dbReference type="InterPro" id="IPR052419">
    <property type="entry name" value="5_3-deoxyribonucleotidase-like"/>
</dbReference>
<feature type="domain" description="DNA/RNA-binding protein Alba-like" evidence="3">
    <location>
        <begin position="260"/>
        <end position="311"/>
    </location>
</feature>
<dbReference type="GO" id="GO:0008253">
    <property type="term" value="F:5'-nucleotidase activity"/>
    <property type="evidence" value="ECO:0007669"/>
    <property type="project" value="InterPro"/>
</dbReference>
<dbReference type="Pfam" id="PF06941">
    <property type="entry name" value="NT5C"/>
    <property type="match status" value="1"/>
</dbReference>
<dbReference type="InterPro" id="IPR010708">
    <property type="entry name" value="5'(3')-deoxyribonucleotidase"/>
</dbReference>
<organism evidence="4 5">
    <name type="scientific">Phytophthora citrophthora</name>
    <dbReference type="NCBI Taxonomy" id="4793"/>
    <lineage>
        <taxon>Eukaryota</taxon>
        <taxon>Sar</taxon>
        <taxon>Stramenopiles</taxon>
        <taxon>Oomycota</taxon>
        <taxon>Peronosporomycetes</taxon>
        <taxon>Peronosporales</taxon>
        <taxon>Peronosporaceae</taxon>
        <taxon>Phytophthora</taxon>
    </lineage>
</organism>
<dbReference type="InterPro" id="IPR036412">
    <property type="entry name" value="HAD-like_sf"/>
</dbReference>
<evidence type="ECO:0000313" key="4">
    <source>
        <dbReference type="EMBL" id="KAK1946100.1"/>
    </source>
</evidence>
<accession>A0AAD9LQP3</accession>
<dbReference type="SUPFAM" id="SSF56784">
    <property type="entry name" value="HAD-like"/>
    <property type="match status" value="1"/>
</dbReference>
<feature type="active site" description="Proton donor" evidence="1">
    <location>
        <position position="47"/>
    </location>
</feature>
<evidence type="ECO:0000256" key="2">
    <source>
        <dbReference type="SAM" id="SignalP"/>
    </source>
</evidence>
<comment type="caution">
    <text evidence="4">The sequence shown here is derived from an EMBL/GenBank/DDBJ whole genome shotgun (WGS) entry which is preliminary data.</text>
</comment>
<dbReference type="Gene3D" id="3.30.110.20">
    <property type="entry name" value="Alba-like domain"/>
    <property type="match status" value="1"/>
</dbReference>
<evidence type="ECO:0000259" key="3">
    <source>
        <dbReference type="Pfam" id="PF01918"/>
    </source>
</evidence>
<keyword evidence="2" id="KW-0732">Signal</keyword>
<evidence type="ECO:0000256" key="1">
    <source>
        <dbReference type="PIRSR" id="PIRSR610708-1"/>
    </source>
</evidence>
<keyword evidence="5" id="KW-1185">Reference proteome</keyword>
<feature type="signal peptide" evidence="2">
    <location>
        <begin position="1"/>
        <end position="20"/>
    </location>
</feature>
<feature type="active site" description="Nucleophile" evidence="1">
    <location>
        <position position="45"/>
    </location>
</feature>
<protein>
    <recommendedName>
        <fullName evidence="3">DNA/RNA-binding protein Alba-like domain-containing protein</fullName>
    </recommendedName>
</protein>
<dbReference type="GO" id="GO:0009264">
    <property type="term" value="P:deoxyribonucleotide catabolic process"/>
    <property type="evidence" value="ECO:0007669"/>
    <property type="project" value="InterPro"/>
</dbReference>
<dbReference type="EMBL" id="JASMQC010000004">
    <property type="protein sequence ID" value="KAK1946100.1"/>
    <property type="molecule type" value="Genomic_DNA"/>
</dbReference>
<name>A0AAD9LQP3_9STRA</name>
<dbReference type="PANTHER" id="PTHR35134:SF2">
    <property type="entry name" value="NUCLEOTIDASE YQFW-RELATED"/>
    <property type="match status" value="1"/>
</dbReference>
<dbReference type="Proteomes" id="UP001259832">
    <property type="component" value="Unassembled WGS sequence"/>
</dbReference>
<gene>
    <name evidence="4" type="ORF">P3T76_003148</name>
</gene>
<reference evidence="4" key="1">
    <citation type="submission" date="2023-08" db="EMBL/GenBank/DDBJ databases">
        <title>Reference Genome Resource for the Citrus Pathogen Phytophthora citrophthora.</title>
        <authorList>
            <person name="Moller H."/>
            <person name="Coetzee B."/>
            <person name="Rose L.J."/>
            <person name="Van Niekerk J.M."/>
        </authorList>
    </citation>
    <scope>NUCLEOTIDE SEQUENCE</scope>
    <source>
        <strain evidence="4">STE-U-9442</strain>
    </source>
</reference>
<dbReference type="Pfam" id="PF01918">
    <property type="entry name" value="Alba"/>
    <property type="match status" value="1"/>
</dbReference>
<dbReference type="InterPro" id="IPR023214">
    <property type="entry name" value="HAD_sf"/>
</dbReference>
<dbReference type="Gene3D" id="3.40.50.1000">
    <property type="entry name" value="HAD superfamily/HAD-like"/>
    <property type="match status" value="1"/>
</dbReference>
<dbReference type="InterPro" id="IPR002775">
    <property type="entry name" value="DNA/RNA-bd_Alba-like"/>
</dbReference>
<dbReference type="GO" id="GO:0003676">
    <property type="term" value="F:nucleic acid binding"/>
    <property type="evidence" value="ECO:0007669"/>
    <property type="project" value="InterPro"/>
</dbReference>
<dbReference type="InterPro" id="IPR036882">
    <property type="entry name" value="Alba-like_dom_sf"/>
</dbReference>
<evidence type="ECO:0000313" key="5">
    <source>
        <dbReference type="Proteomes" id="UP001259832"/>
    </source>
</evidence>